<comment type="caution">
    <text evidence="1">The sequence shown here is derived from an EMBL/GenBank/DDBJ whole genome shotgun (WGS) entry which is preliminary data.</text>
</comment>
<dbReference type="STRING" id="128403.WA1_07830"/>
<evidence type="ECO:0000313" key="1">
    <source>
        <dbReference type="EMBL" id="KYC35707.1"/>
    </source>
</evidence>
<proteinExistence type="predicted"/>
<evidence type="ECO:0000313" key="2">
    <source>
        <dbReference type="Proteomes" id="UP000076925"/>
    </source>
</evidence>
<organism evidence="1 2">
    <name type="scientific">Scytonema hofmannii PCC 7110</name>
    <dbReference type="NCBI Taxonomy" id="128403"/>
    <lineage>
        <taxon>Bacteria</taxon>
        <taxon>Bacillati</taxon>
        <taxon>Cyanobacteriota</taxon>
        <taxon>Cyanophyceae</taxon>
        <taxon>Nostocales</taxon>
        <taxon>Scytonemataceae</taxon>
        <taxon>Scytonema</taxon>
    </lineage>
</organism>
<gene>
    <name evidence="1" type="ORF">WA1_07830</name>
</gene>
<dbReference type="EMBL" id="ANNX02000051">
    <property type="protein sequence ID" value="KYC35707.1"/>
    <property type="molecule type" value="Genomic_DNA"/>
</dbReference>
<dbReference type="Proteomes" id="UP000076925">
    <property type="component" value="Unassembled WGS sequence"/>
</dbReference>
<sequence length="65" mass="7307">MSKSNQRKAAELTVSEKMVIQENEPMHIRVPLPPWAMNPREATGNPIVDANATILEEEDDDIATY</sequence>
<keyword evidence="2" id="KW-1185">Reference proteome</keyword>
<name>A0A139WTH1_9CYAN</name>
<dbReference type="RefSeq" id="WP_017749079.1">
    <property type="nucleotide sequence ID" value="NZ_KQ976354.1"/>
</dbReference>
<dbReference type="AlphaFoldDB" id="A0A139WTH1"/>
<protein>
    <submittedName>
        <fullName evidence="1">Uncharacterized protein</fullName>
    </submittedName>
</protein>
<accession>A0A139WTH1</accession>
<reference evidence="1 2" key="1">
    <citation type="journal article" date="2013" name="Genome Biol. Evol.">
        <title>Genomes of Stigonematalean cyanobacteria (subsection V) and the evolution of oxygenic photosynthesis from prokaryotes to plastids.</title>
        <authorList>
            <person name="Dagan T."/>
            <person name="Roettger M."/>
            <person name="Stucken K."/>
            <person name="Landan G."/>
            <person name="Koch R."/>
            <person name="Major P."/>
            <person name="Gould S.B."/>
            <person name="Goremykin V.V."/>
            <person name="Rippka R."/>
            <person name="Tandeau de Marsac N."/>
            <person name="Gugger M."/>
            <person name="Lockhart P.J."/>
            <person name="Allen J.F."/>
            <person name="Brune I."/>
            <person name="Maus I."/>
            <person name="Puhler A."/>
            <person name="Martin W.F."/>
        </authorList>
    </citation>
    <scope>NUCLEOTIDE SEQUENCE [LARGE SCALE GENOMIC DNA]</scope>
    <source>
        <strain evidence="1 2">PCC 7110</strain>
    </source>
</reference>